<proteinExistence type="inferred from homology"/>
<dbReference type="InterPro" id="IPR013324">
    <property type="entry name" value="RNA_pol_sigma_r3/r4-like"/>
</dbReference>
<dbReference type="SUPFAM" id="SSF88946">
    <property type="entry name" value="Sigma2 domain of RNA polymerase sigma factors"/>
    <property type="match status" value="1"/>
</dbReference>
<sequence length="164" mass="18304">MDAAAFDELYHACSRQLVAQMYAVCGDLAEAQDVVQEAFARAWERREQLDLMDSPEGWLRTVAYRLAVSRWRRARNAATAWTRRAEKESVAGVSLDHVLLVSALRRIPESQRHAIVLHHLCDLPVEEVASLTGAPVGTVKARLSRGRTALASVLDEQAEEVDRV</sequence>
<dbReference type="GO" id="GO:0016987">
    <property type="term" value="F:sigma factor activity"/>
    <property type="evidence" value="ECO:0007669"/>
    <property type="project" value="UniProtKB-KW"/>
</dbReference>
<dbReference type="InterPro" id="IPR036388">
    <property type="entry name" value="WH-like_DNA-bd_sf"/>
</dbReference>
<protein>
    <submittedName>
        <fullName evidence="8">Putative RNA polymerase ECF subfamily sigma factor</fullName>
    </submittedName>
</protein>
<dbReference type="Proteomes" id="UP000008495">
    <property type="component" value="Unassembled WGS sequence"/>
</dbReference>
<keyword evidence="3" id="KW-0731">Sigma factor</keyword>
<evidence type="ECO:0000259" key="7">
    <source>
        <dbReference type="Pfam" id="PF08281"/>
    </source>
</evidence>
<evidence type="ECO:0000256" key="2">
    <source>
        <dbReference type="ARBA" id="ARBA00023015"/>
    </source>
</evidence>
<feature type="domain" description="RNA polymerase sigma factor 70 region 4 type 2" evidence="7">
    <location>
        <begin position="99"/>
        <end position="150"/>
    </location>
</feature>
<dbReference type="SUPFAM" id="SSF88659">
    <property type="entry name" value="Sigma3 and sigma4 domains of RNA polymerase sigma factors"/>
    <property type="match status" value="1"/>
</dbReference>
<dbReference type="GO" id="GO:0006352">
    <property type="term" value="P:DNA-templated transcription initiation"/>
    <property type="evidence" value="ECO:0007669"/>
    <property type="project" value="InterPro"/>
</dbReference>
<accession>K6VJA4</accession>
<comment type="similarity">
    <text evidence="1">Belongs to the sigma-70 factor family. ECF subfamily.</text>
</comment>
<keyword evidence="4" id="KW-0238">DNA-binding</keyword>
<dbReference type="STRING" id="100225.SAMN05421595_1954"/>
<dbReference type="Pfam" id="PF08281">
    <property type="entry name" value="Sigma70_r4_2"/>
    <property type="match status" value="1"/>
</dbReference>
<dbReference type="InterPro" id="IPR007627">
    <property type="entry name" value="RNA_pol_sigma70_r2"/>
</dbReference>
<dbReference type="EMBL" id="BAGZ01000003">
    <property type="protein sequence ID" value="GAB76819.1"/>
    <property type="molecule type" value="Genomic_DNA"/>
</dbReference>
<dbReference type="PANTHER" id="PTHR43133">
    <property type="entry name" value="RNA POLYMERASE ECF-TYPE SIGMA FACTO"/>
    <property type="match status" value="1"/>
</dbReference>
<evidence type="ECO:0000259" key="6">
    <source>
        <dbReference type="Pfam" id="PF04542"/>
    </source>
</evidence>
<keyword evidence="9" id="KW-1185">Reference proteome</keyword>
<dbReference type="GO" id="GO:0003677">
    <property type="term" value="F:DNA binding"/>
    <property type="evidence" value="ECO:0007669"/>
    <property type="project" value="UniProtKB-KW"/>
</dbReference>
<evidence type="ECO:0000256" key="3">
    <source>
        <dbReference type="ARBA" id="ARBA00023082"/>
    </source>
</evidence>
<gene>
    <name evidence="8" type="ORF">AUCHE_03_00360</name>
</gene>
<evidence type="ECO:0000313" key="8">
    <source>
        <dbReference type="EMBL" id="GAB76819.1"/>
    </source>
</evidence>
<evidence type="ECO:0000313" key="9">
    <source>
        <dbReference type="Proteomes" id="UP000008495"/>
    </source>
</evidence>
<reference evidence="8 9" key="1">
    <citation type="submission" date="2012-08" db="EMBL/GenBank/DDBJ databases">
        <title>Whole genome shotgun sequence of Austwickia chelonae NBRC 105200.</title>
        <authorList>
            <person name="Yoshida I."/>
            <person name="Hosoyama A."/>
            <person name="Tsuchikane K."/>
            <person name="Katsumata H."/>
            <person name="Ando Y."/>
            <person name="Ohji S."/>
            <person name="Hamada M."/>
            <person name="Tamura T."/>
            <person name="Yamazoe A."/>
            <person name="Yamazaki S."/>
            <person name="Fujita N."/>
        </authorList>
    </citation>
    <scope>NUCLEOTIDE SEQUENCE [LARGE SCALE GENOMIC DNA]</scope>
    <source>
        <strain evidence="8 9">NBRC 105200</strain>
    </source>
</reference>
<comment type="caution">
    <text evidence="8">The sequence shown here is derived from an EMBL/GenBank/DDBJ whole genome shotgun (WGS) entry which is preliminary data.</text>
</comment>
<dbReference type="eggNOG" id="COG1595">
    <property type="taxonomic scope" value="Bacteria"/>
</dbReference>
<dbReference type="OrthoDB" id="3777963at2"/>
<name>K6VJA4_9MICO</name>
<evidence type="ECO:0000256" key="1">
    <source>
        <dbReference type="ARBA" id="ARBA00010641"/>
    </source>
</evidence>
<keyword evidence="5" id="KW-0804">Transcription</keyword>
<dbReference type="PANTHER" id="PTHR43133:SF50">
    <property type="entry name" value="ECF RNA POLYMERASE SIGMA FACTOR SIGM"/>
    <property type="match status" value="1"/>
</dbReference>
<organism evidence="8 9">
    <name type="scientific">Austwickia chelonae NBRC 105200</name>
    <dbReference type="NCBI Taxonomy" id="1184607"/>
    <lineage>
        <taxon>Bacteria</taxon>
        <taxon>Bacillati</taxon>
        <taxon>Actinomycetota</taxon>
        <taxon>Actinomycetes</taxon>
        <taxon>Micrococcales</taxon>
        <taxon>Dermatophilaceae</taxon>
        <taxon>Austwickia</taxon>
    </lineage>
</organism>
<keyword evidence="2" id="KW-0805">Transcription regulation</keyword>
<dbReference type="Gene3D" id="1.10.1740.10">
    <property type="match status" value="1"/>
</dbReference>
<dbReference type="InterPro" id="IPR013249">
    <property type="entry name" value="RNA_pol_sigma70_r4_t2"/>
</dbReference>
<dbReference type="CDD" id="cd06171">
    <property type="entry name" value="Sigma70_r4"/>
    <property type="match status" value="1"/>
</dbReference>
<dbReference type="AlphaFoldDB" id="K6VJA4"/>
<evidence type="ECO:0000256" key="4">
    <source>
        <dbReference type="ARBA" id="ARBA00023125"/>
    </source>
</evidence>
<dbReference type="Gene3D" id="1.10.10.10">
    <property type="entry name" value="Winged helix-like DNA-binding domain superfamily/Winged helix DNA-binding domain"/>
    <property type="match status" value="1"/>
</dbReference>
<dbReference type="NCBIfam" id="TIGR02937">
    <property type="entry name" value="sigma70-ECF"/>
    <property type="match status" value="1"/>
</dbReference>
<dbReference type="Pfam" id="PF04542">
    <property type="entry name" value="Sigma70_r2"/>
    <property type="match status" value="1"/>
</dbReference>
<dbReference type="InterPro" id="IPR014284">
    <property type="entry name" value="RNA_pol_sigma-70_dom"/>
</dbReference>
<dbReference type="InterPro" id="IPR013325">
    <property type="entry name" value="RNA_pol_sigma_r2"/>
</dbReference>
<feature type="domain" description="RNA polymerase sigma-70 region 2" evidence="6">
    <location>
        <begin position="9"/>
        <end position="75"/>
    </location>
</feature>
<evidence type="ECO:0000256" key="5">
    <source>
        <dbReference type="ARBA" id="ARBA00023163"/>
    </source>
</evidence>
<dbReference type="InterPro" id="IPR039425">
    <property type="entry name" value="RNA_pol_sigma-70-like"/>
</dbReference>